<comment type="subcellular location">
    <subcellularLocation>
        <location evidence="1">Peroxisome</location>
    </subcellularLocation>
</comment>
<evidence type="ECO:0000256" key="1">
    <source>
        <dbReference type="ARBA" id="ARBA00004275"/>
    </source>
</evidence>
<dbReference type="PANTHER" id="PTHR43684">
    <property type="match status" value="1"/>
</dbReference>
<sequence>VVRVASQSKLILNCLITSNISRSIIQNNCLRSIRKLSGSPALLYPAHDAEFEKAKVRLNSLKEDPGSDVKLKMYGLFKQATQGKCNAPKPGMMDLVGKAKWNAWNDLGSLSQEDAQKTYIDLVNQLAGAEEAAAPENLGPGVQYENLKITRENKIFQIQLNRPTKKNAITWQMYKDIGKALKEATESDAYSIAVLTGSGDYYCSGNDLSNFTNIKPEQIPAMAKDGRAVLEDFVNAFIDFPKPLIALVNGPAVGISVTTLGLCDAVYCSDIATFHTPFSALGQAPEACSSYIFPKIMGYAKANELLLFNRKITAAEAKERNFVSDVFPNDSFQTEATKRILQYSKCPPQSLRISKVLVRSSELQTLKDVNKEECRILEERWQSQECLNALVAFFSRKS</sequence>
<reference evidence="6" key="1">
    <citation type="submission" date="2014-12" db="EMBL/GenBank/DDBJ databases">
        <title>Insight into the proteome of Arion vulgaris.</title>
        <authorList>
            <person name="Aradska J."/>
            <person name="Bulat T."/>
            <person name="Smidak R."/>
            <person name="Sarate P."/>
            <person name="Gangsoo J."/>
            <person name="Sialana F."/>
            <person name="Bilban M."/>
            <person name="Lubec G."/>
        </authorList>
    </citation>
    <scope>NUCLEOTIDE SEQUENCE</scope>
    <source>
        <tissue evidence="6">Skin</tissue>
    </source>
</reference>
<evidence type="ECO:0000256" key="3">
    <source>
        <dbReference type="ARBA" id="ARBA00023235"/>
    </source>
</evidence>
<dbReference type="Pfam" id="PF00887">
    <property type="entry name" value="ACBP"/>
    <property type="match status" value="1"/>
</dbReference>
<dbReference type="SUPFAM" id="SSF52096">
    <property type="entry name" value="ClpP/crotonase"/>
    <property type="match status" value="1"/>
</dbReference>
<dbReference type="InterPro" id="IPR014748">
    <property type="entry name" value="Enoyl-CoA_hydra_C"/>
</dbReference>
<feature type="non-terminal residue" evidence="6">
    <location>
        <position position="1"/>
    </location>
</feature>
<dbReference type="Gene3D" id="1.10.12.10">
    <property type="entry name" value="Lyase 2-enoyl-coa Hydratase, Chain A, domain 2"/>
    <property type="match status" value="1"/>
</dbReference>
<organism evidence="6">
    <name type="scientific">Arion vulgaris</name>
    <dbReference type="NCBI Taxonomy" id="1028688"/>
    <lineage>
        <taxon>Eukaryota</taxon>
        <taxon>Metazoa</taxon>
        <taxon>Spiralia</taxon>
        <taxon>Lophotrochozoa</taxon>
        <taxon>Mollusca</taxon>
        <taxon>Gastropoda</taxon>
        <taxon>Heterobranchia</taxon>
        <taxon>Euthyneura</taxon>
        <taxon>Panpulmonata</taxon>
        <taxon>Eupulmonata</taxon>
        <taxon>Stylommatophora</taxon>
        <taxon>Helicina</taxon>
        <taxon>Arionoidea</taxon>
        <taxon>Arionidae</taxon>
        <taxon>Arion</taxon>
    </lineage>
</organism>
<proteinExistence type="predicted"/>
<dbReference type="PROSITE" id="PS51228">
    <property type="entry name" value="ACB_2"/>
    <property type="match status" value="1"/>
</dbReference>
<dbReference type="InterPro" id="IPR035984">
    <property type="entry name" value="Acyl-CoA-binding_sf"/>
</dbReference>
<evidence type="ECO:0000259" key="4">
    <source>
        <dbReference type="PROSITE" id="PS51228"/>
    </source>
</evidence>
<dbReference type="InterPro" id="IPR001753">
    <property type="entry name" value="Enoyl-CoA_hydra/iso"/>
</dbReference>
<dbReference type="EMBL" id="HACG01037263">
    <property type="protein sequence ID" value="CEK84128.1"/>
    <property type="molecule type" value="Transcribed_RNA"/>
</dbReference>
<dbReference type="CDD" id="cd06558">
    <property type="entry name" value="crotonase-like"/>
    <property type="match status" value="1"/>
</dbReference>
<dbReference type="InterPro" id="IPR051053">
    <property type="entry name" value="ECH/Chromodomain_protein"/>
</dbReference>
<dbReference type="EMBL" id="HACG01037262">
    <property type="protein sequence ID" value="CEK84127.1"/>
    <property type="molecule type" value="Transcribed_RNA"/>
</dbReference>
<dbReference type="CDD" id="cd00435">
    <property type="entry name" value="ACBP"/>
    <property type="match status" value="1"/>
</dbReference>
<accession>A0A0B7AVS7</accession>
<evidence type="ECO:0000313" key="7">
    <source>
        <dbReference type="EMBL" id="CEK84127.1"/>
    </source>
</evidence>
<evidence type="ECO:0000313" key="8">
    <source>
        <dbReference type="EMBL" id="CEK84128.1"/>
    </source>
</evidence>
<dbReference type="InterPro" id="IPR029045">
    <property type="entry name" value="ClpP/crotonase-like_dom_sf"/>
</dbReference>
<dbReference type="GO" id="GO:0005777">
    <property type="term" value="C:peroxisome"/>
    <property type="evidence" value="ECO:0007669"/>
    <property type="project" value="UniProtKB-SubCell"/>
</dbReference>
<evidence type="ECO:0000313" key="5">
    <source>
        <dbReference type="EMBL" id="CEK84125.1"/>
    </source>
</evidence>
<protein>
    <recommendedName>
        <fullName evidence="4">ACB domain-containing protein</fullName>
    </recommendedName>
</protein>
<dbReference type="Gene3D" id="3.90.226.10">
    <property type="entry name" value="2-enoyl-CoA Hydratase, Chain A, domain 1"/>
    <property type="match status" value="1"/>
</dbReference>
<keyword evidence="2" id="KW-0576">Peroxisome</keyword>
<dbReference type="EMBL" id="HACG01037260">
    <property type="protein sequence ID" value="CEK84125.1"/>
    <property type="molecule type" value="Transcribed_RNA"/>
</dbReference>
<dbReference type="FunFam" id="3.90.226.10:FF:000084">
    <property type="entry name" value="Enoyl-CoA delta isomerase 2, mitochondrial"/>
    <property type="match status" value="1"/>
</dbReference>
<dbReference type="SUPFAM" id="SSF47027">
    <property type="entry name" value="Acyl-CoA binding protein"/>
    <property type="match status" value="1"/>
</dbReference>
<dbReference type="InterPro" id="IPR022408">
    <property type="entry name" value="Acyl-CoA-binding_prot_CS"/>
</dbReference>
<dbReference type="EMBL" id="HACG01037261">
    <property type="protein sequence ID" value="CEK84126.1"/>
    <property type="molecule type" value="Transcribed_RNA"/>
</dbReference>
<feature type="domain" description="ACB" evidence="4">
    <location>
        <begin position="47"/>
        <end position="132"/>
    </location>
</feature>
<dbReference type="GO" id="GO:0000062">
    <property type="term" value="F:fatty-acyl-CoA binding"/>
    <property type="evidence" value="ECO:0007669"/>
    <property type="project" value="InterPro"/>
</dbReference>
<gene>
    <name evidence="6" type="primary">ORF140899</name>
    <name evidence="5" type="synonym">ORF140896</name>
    <name evidence="7" type="synonym">ORF140902</name>
    <name evidence="8" type="synonym">ORF140905</name>
</gene>
<dbReference type="AlphaFoldDB" id="A0A0B7AVS7"/>
<evidence type="ECO:0000256" key="2">
    <source>
        <dbReference type="ARBA" id="ARBA00023140"/>
    </source>
</evidence>
<dbReference type="PROSITE" id="PS00880">
    <property type="entry name" value="ACB_1"/>
    <property type="match status" value="1"/>
</dbReference>
<name>A0A0B7AVS7_9EUPU</name>
<dbReference type="Gene3D" id="1.20.80.10">
    <property type="match status" value="1"/>
</dbReference>
<dbReference type="GO" id="GO:0004165">
    <property type="term" value="F:delta(3)-delta(2)-enoyl-CoA isomerase activity"/>
    <property type="evidence" value="ECO:0007669"/>
    <property type="project" value="UniProtKB-ARBA"/>
</dbReference>
<dbReference type="PANTHER" id="PTHR43684:SF1">
    <property type="entry name" value="ENOYL-COA DELTA ISOMERASE 2"/>
    <property type="match status" value="1"/>
</dbReference>
<dbReference type="InterPro" id="IPR000582">
    <property type="entry name" value="Acyl-CoA-binding_protein"/>
</dbReference>
<dbReference type="PRINTS" id="PR00689">
    <property type="entry name" value="ACOABINDINGP"/>
</dbReference>
<dbReference type="InterPro" id="IPR014352">
    <property type="entry name" value="FERM/acyl-CoA-bd_prot_sf"/>
</dbReference>
<dbReference type="Pfam" id="PF00378">
    <property type="entry name" value="ECH_1"/>
    <property type="match status" value="1"/>
</dbReference>
<keyword evidence="3" id="KW-0413">Isomerase</keyword>
<evidence type="ECO:0000313" key="6">
    <source>
        <dbReference type="EMBL" id="CEK84126.1"/>
    </source>
</evidence>